<keyword evidence="1" id="KW-0812">Transmembrane</keyword>
<reference evidence="2 3" key="1">
    <citation type="journal article" date="2016" name="Nat. Commun.">
        <title>Thousands of microbial genomes shed light on interconnected biogeochemical processes in an aquifer system.</title>
        <authorList>
            <person name="Anantharaman K."/>
            <person name="Brown C.T."/>
            <person name="Hug L.A."/>
            <person name="Sharon I."/>
            <person name="Castelle C.J."/>
            <person name="Probst A.J."/>
            <person name="Thomas B.C."/>
            <person name="Singh A."/>
            <person name="Wilkins M.J."/>
            <person name="Karaoz U."/>
            <person name="Brodie E.L."/>
            <person name="Williams K.H."/>
            <person name="Hubbard S.S."/>
            <person name="Banfield J.F."/>
        </authorList>
    </citation>
    <scope>NUCLEOTIDE SEQUENCE [LARGE SCALE GENOMIC DNA]</scope>
</reference>
<feature type="transmembrane region" description="Helical" evidence="1">
    <location>
        <begin position="42"/>
        <end position="65"/>
    </location>
</feature>
<proteinExistence type="predicted"/>
<keyword evidence="1" id="KW-0472">Membrane</keyword>
<keyword evidence="1" id="KW-1133">Transmembrane helix</keyword>
<evidence type="ECO:0000313" key="2">
    <source>
        <dbReference type="EMBL" id="OGD86188.1"/>
    </source>
</evidence>
<comment type="caution">
    <text evidence="2">The sequence shown here is derived from an EMBL/GenBank/DDBJ whole genome shotgun (WGS) entry which is preliminary data.</text>
</comment>
<name>A0A1F5G2W4_9BACT</name>
<gene>
    <name evidence="2" type="ORF">A2Z23_03165</name>
</gene>
<dbReference type="Pfam" id="PF07963">
    <property type="entry name" value="N_methyl"/>
    <property type="match status" value="1"/>
</dbReference>
<evidence type="ECO:0000256" key="1">
    <source>
        <dbReference type="SAM" id="Phobius"/>
    </source>
</evidence>
<dbReference type="NCBIfam" id="TIGR02532">
    <property type="entry name" value="IV_pilin_GFxxxE"/>
    <property type="match status" value="1"/>
</dbReference>
<sequence>MKFSNLRIGELDNLRIRKLDNLRIRRLTLTSNLQKLTSNQGFTLIELLVVIVIFAILGVVGTDLFSSVIRGTNKANVISEVKQNGQLAMDMIERNIREARDASNPIIPTPSPHPNTTVLDLIMTVGTVRFQFIPEGSTTNGQIYMNGEPITSTDPVTGVNVESASFVINEPPASSPSSPKTVTVTLNLEQGVSASTRKDFTADVTLSTDVSLRSY</sequence>
<accession>A0A1F5G2W4</accession>
<dbReference type="InterPro" id="IPR012902">
    <property type="entry name" value="N_methyl_site"/>
</dbReference>
<dbReference type="PROSITE" id="PS00409">
    <property type="entry name" value="PROKAR_NTER_METHYL"/>
    <property type="match status" value="1"/>
</dbReference>
<organism evidence="2 3">
    <name type="scientific">Candidatus Curtissbacteria bacterium RBG_16_39_7</name>
    <dbReference type="NCBI Taxonomy" id="1797707"/>
    <lineage>
        <taxon>Bacteria</taxon>
        <taxon>Candidatus Curtissiibacteriota</taxon>
    </lineage>
</organism>
<evidence type="ECO:0000313" key="3">
    <source>
        <dbReference type="Proteomes" id="UP000176628"/>
    </source>
</evidence>
<dbReference type="SUPFAM" id="SSF54523">
    <property type="entry name" value="Pili subunits"/>
    <property type="match status" value="1"/>
</dbReference>
<dbReference type="Gene3D" id="3.30.700.10">
    <property type="entry name" value="Glycoprotein, Type 4 Pilin"/>
    <property type="match status" value="1"/>
</dbReference>
<dbReference type="Proteomes" id="UP000176628">
    <property type="component" value="Unassembled WGS sequence"/>
</dbReference>
<dbReference type="AlphaFoldDB" id="A0A1F5G2W4"/>
<protein>
    <submittedName>
        <fullName evidence="2">Uncharacterized protein</fullName>
    </submittedName>
</protein>
<dbReference type="InterPro" id="IPR045584">
    <property type="entry name" value="Pilin-like"/>
</dbReference>
<dbReference type="EMBL" id="MFAV01000028">
    <property type="protein sequence ID" value="OGD86188.1"/>
    <property type="molecule type" value="Genomic_DNA"/>
</dbReference>